<dbReference type="STRING" id="1943.AQJ64_39975"/>
<feature type="domain" description="AMP-binding enzyme C-terminal" evidence="2">
    <location>
        <begin position="428"/>
        <end position="499"/>
    </location>
</feature>
<name>A0A101SLG2_9ACTN</name>
<dbReference type="Gene3D" id="3.30.300.30">
    <property type="match status" value="1"/>
</dbReference>
<organism evidence="3 4">
    <name type="scientific">Streptomyces griseoruber</name>
    <dbReference type="NCBI Taxonomy" id="1943"/>
    <lineage>
        <taxon>Bacteria</taxon>
        <taxon>Bacillati</taxon>
        <taxon>Actinomycetota</taxon>
        <taxon>Actinomycetes</taxon>
        <taxon>Kitasatosporales</taxon>
        <taxon>Streptomycetaceae</taxon>
        <taxon>Streptomyces</taxon>
    </lineage>
</organism>
<dbReference type="EMBL" id="LMWW01000070">
    <property type="protein sequence ID" value="KUN76071.1"/>
    <property type="molecule type" value="Genomic_DNA"/>
</dbReference>
<feature type="domain" description="AMP-dependent synthetase/ligase" evidence="1">
    <location>
        <begin position="12"/>
        <end position="361"/>
    </location>
</feature>
<dbReference type="Gene3D" id="3.40.50.12780">
    <property type="entry name" value="N-terminal domain of ligase-like"/>
    <property type="match status" value="1"/>
</dbReference>
<dbReference type="RefSeq" id="WP_055632878.1">
    <property type="nucleotide sequence ID" value="NZ_JBIRRP010000027.1"/>
</dbReference>
<keyword evidence="4" id="KW-1185">Reference proteome</keyword>
<dbReference type="OrthoDB" id="2472181at2"/>
<dbReference type="AlphaFoldDB" id="A0A101SLG2"/>
<protein>
    <recommendedName>
        <fullName evidence="5">D-alanine--poly(Phosphoribitol) ligase</fullName>
    </recommendedName>
</protein>
<evidence type="ECO:0000313" key="4">
    <source>
        <dbReference type="Proteomes" id="UP000052982"/>
    </source>
</evidence>
<dbReference type="GO" id="GO:0031177">
    <property type="term" value="F:phosphopantetheine binding"/>
    <property type="evidence" value="ECO:0007669"/>
    <property type="project" value="TreeGrafter"/>
</dbReference>
<evidence type="ECO:0000259" key="1">
    <source>
        <dbReference type="Pfam" id="PF00501"/>
    </source>
</evidence>
<dbReference type="PANTHER" id="PTHR45527:SF1">
    <property type="entry name" value="FATTY ACID SYNTHASE"/>
    <property type="match status" value="1"/>
</dbReference>
<comment type="caution">
    <text evidence="3">The sequence shown here is derived from an EMBL/GenBank/DDBJ whole genome shotgun (WGS) entry which is preliminary data.</text>
</comment>
<proteinExistence type="predicted"/>
<dbReference type="Proteomes" id="UP000052982">
    <property type="component" value="Unassembled WGS sequence"/>
</dbReference>
<evidence type="ECO:0000259" key="2">
    <source>
        <dbReference type="Pfam" id="PF13193"/>
    </source>
</evidence>
<dbReference type="PANTHER" id="PTHR45527">
    <property type="entry name" value="NONRIBOSOMAL PEPTIDE SYNTHETASE"/>
    <property type="match status" value="1"/>
</dbReference>
<dbReference type="InterPro" id="IPR042099">
    <property type="entry name" value="ANL_N_sf"/>
</dbReference>
<dbReference type="GO" id="GO:0044550">
    <property type="term" value="P:secondary metabolite biosynthetic process"/>
    <property type="evidence" value="ECO:0007669"/>
    <property type="project" value="TreeGrafter"/>
</dbReference>
<accession>A0A101SLG2</accession>
<dbReference type="Pfam" id="PF13193">
    <property type="entry name" value="AMP-binding_C"/>
    <property type="match status" value="1"/>
</dbReference>
<dbReference type="InterPro" id="IPR045851">
    <property type="entry name" value="AMP-bd_C_sf"/>
</dbReference>
<evidence type="ECO:0008006" key="5">
    <source>
        <dbReference type="Google" id="ProtNLM"/>
    </source>
</evidence>
<reference evidence="3 4" key="1">
    <citation type="submission" date="2015-10" db="EMBL/GenBank/DDBJ databases">
        <title>Draft genome sequence of Streptomyces griseoruber DSM 40281, type strain for the species Streptomyces griseoruber.</title>
        <authorList>
            <person name="Ruckert C."/>
            <person name="Winkler A."/>
            <person name="Kalinowski J."/>
            <person name="Kampfer P."/>
            <person name="Glaeser S."/>
        </authorList>
    </citation>
    <scope>NUCLEOTIDE SEQUENCE [LARGE SCALE GENOMIC DNA]</scope>
    <source>
        <strain evidence="3 4">DSM 40281</strain>
    </source>
</reference>
<dbReference type="SUPFAM" id="SSF56801">
    <property type="entry name" value="Acetyl-CoA synthetase-like"/>
    <property type="match status" value="1"/>
</dbReference>
<dbReference type="GO" id="GO:0005737">
    <property type="term" value="C:cytoplasm"/>
    <property type="evidence" value="ECO:0007669"/>
    <property type="project" value="TreeGrafter"/>
</dbReference>
<gene>
    <name evidence="3" type="ORF">AQJ64_39975</name>
</gene>
<sequence length="518" mass="56059">MEDHISTLHDVFAATARRHPELPAVELSESSISYAELERAAEALAESLTAAHGRVRSVALLAARSAVAYAGYLAALRLGAQVVPLNLKYPPRRNSAICELADVDVIVADASGQQWLAHCPSGTGPARPVLGLTDEELLAAVPDGSLPPASVGPDDIAYLLFTSGSTGRPKGVPIRHRNVLAFLAHTVPRYEVGPGCRMSHTFDLTFDLSVYDLFVTWGGGATLVVPEAAELLSPVDYAVNRRLTHWFSVPSAVSAAAGLGGLPAGRGPGLRYSVFCGEQFTYAQAEAWSGFASASVVENIYGPTELTLACAEFRLPKERRDWPETVNDTVPIGTVYPGLEYVVTDDGELCVRGPQRFDGYLDPRDNTNRFLGPAEHEGHDGPDGGALSEAHYYRTGDRVRREDDGTLIHLGRLDNQVKIRGYRVELGEFETLLRRHPGVREAVVVPVQHRDATELMACYTGEPAREADLRRSLAAGLPVHLVPHVFLHVESMPLNPNGKIDRAIVAKLVAEQAKLTRP</sequence>
<evidence type="ECO:0000313" key="3">
    <source>
        <dbReference type="EMBL" id="KUN76071.1"/>
    </source>
</evidence>
<dbReference type="InterPro" id="IPR020845">
    <property type="entry name" value="AMP-binding_CS"/>
</dbReference>
<dbReference type="Pfam" id="PF00501">
    <property type="entry name" value="AMP-binding"/>
    <property type="match status" value="1"/>
</dbReference>
<dbReference type="InterPro" id="IPR000873">
    <property type="entry name" value="AMP-dep_synth/lig_dom"/>
</dbReference>
<dbReference type="PROSITE" id="PS00455">
    <property type="entry name" value="AMP_BINDING"/>
    <property type="match status" value="1"/>
</dbReference>
<dbReference type="InterPro" id="IPR025110">
    <property type="entry name" value="AMP-bd_C"/>
</dbReference>
<dbReference type="GO" id="GO:0043041">
    <property type="term" value="P:amino acid activation for nonribosomal peptide biosynthetic process"/>
    <property type="evidence" value="ECO:0007669"/>
    <property type="project" value="TreeGrafter"/>
</dbReference>